<dbReference type="AlphaFoldDB" id="A0A2W4QV09"/>
<dbReference type="Gene3D" id="2.30.30.40">
    <property type="entry name" value="SH3 Domains"/>
    <property type="match status" value="1"/>
</dbReference>
<accession>A0A2W4QV09</accession>
<dbReference type="GO" id="GO:0005829">
    <property type="term" value="C:cytosol"/>
    <property type="evidence" value="ECO:0007669"/>
    <property type="project" value="TreeGrafter"/>
</dbReference>
<dbReference type="PANTHER" id="PTHR22617">
    <property type="entry name" value="CHEMOTAXIS SENSOR HISTIDINE KINASE-RELATED"/>
    <property type="match status" value="1"/>
</dbReference>
<comment type="caution">
    <text evidence="2">The sequence shown here is derived from an EMBL/GenBank/DDBJ whole genome shotgun (WGS) entry which is preliminary data.</text>
</comment>
<feature type="domain" description="CheW-like" evidence="1">
    <location>
        <begin position="8"/>
        <end position="151"/>
    </location>
</feature>
<evidence type="ECO:0000259" key="1">
    <source>
        <dbReference type="PROSITE" id="PS50851"/>
    </source>
</evidence>
<dbReference type="GO" id="GO:0007165">
    <property type="term" value="P:signal transduction"/>
    <property type="evidence" value="ECO:0007669"/>
    <property type="project" value="InterPro"/>
</dbReference>
<dbReference type="SUPFAM" id="SSF50341">
    <property type="entry name" value="CheW-like"/>
    <property type="match status" value="1"/>
</dbReference>
<evidence type="ECO:0000313" key="2">
    <source>
        <dbReference type="EMBL" id="PZN75662.1"/>
    </source>
</evidence>
<evidence type="ECO:0000313" key="3">
    <source>
        <dbReference type="Proteomes" id="UP000249396"/>
    </source>
</evidence>
<dbReference type="InterPro" id="IPR036061">
    <property type="entry name" value="CheW-like_dom_sf"/>
</dbReference>
<name>A0A2W4QV09_9GAMM</name>
<dbReference type="SMART" id="SM00260">
    <property type="entry name" value="CheW"/>
    <property type="match status" value="1"/>
</dbReference>
<dbReference type="Gene3D" id="2.40.50.180">
    <property type="entry name" value="CheA-289, Domain 4"/>
    <property type="match status" value="1"/>
</dbReference>
<dbReference type="GO" id="GO:0006935">
    <property type="term" value="P:chemotaxis"/>
    <property type="evidence" value="ECO:0007669"/>
    <property type="project" value="InterPro"/>
</dbReference>
<dbReference type="Pfam" id="PF01584">
    <property type="entry name" value="CheW"/>
    <property type="match status" value="1"/>
</dbReference>
<dbReference type="InterPro" id="IPR002545">
    <property type="entry name" value="CheW-lke_dom"/>
</dbReference>
<protein>
    <submittedName>
        <fullName evidence="2">Chemotaxis protein CheW</fullName>
    </submittedName>
</protein>
<reference evidence="2 3" key="1">
    <citation type="journal article" date="2018" name="Aquat. Microb. Ecol.">
        <title>Gammaproteobacterial methanotrophs dominate.</title>
        <authorList>
            <person name="Rissanen A.J."/>
            <person name="Saarenheimo J."/>
            <person name="Tiirola M."/>
            <person name="Peura S."/>
            <person name="Aalto S.L."/>
            <person name="Karvinen A."/>
            <person name="Nykanen H."/>
        </authorList>
    </citation>
    <scope>NUCLEOTIDE SEQUENCE [LARGE SCALE GENOMIC DNA]</scope>
    <source>
        <strain evidence="2">AMbin10</strain>
    </source>
</reference>
<organism evidence="2 3">
    <name type="scientific">Candidatus Methylumidiphilus alinenensis</name>
    <dbReference type="NCBI Taxonomy" id="2202197"/>
    <lineage>
        <taxon>Bacteria</taxon>
        <taxon>Pseudomonadati</taxon>
        <taxon>Pseudomonadota</taxon>
        <taxon>Gammaproteobacteria</taxon>
        <taxon>Methylococcales</taxon>
        <taxon>Candidatus Methylumidiphilus</taxon>
    </lineage>
</organism>
<gene>
    <name evidence="2" type="ORF">DM484_18220</name>
</gene>
<dbReference type="PROSITE" id="PS50851">
    <property type="entry name" value="CHEW"/>
    <property type="match status" value="1"/>
</dbReference>
<dbReference type="PANTHER" id="PTHR22617:SF43">
    <property type="entry name" value="PROTEIN PILI"/>
    <property type="match status" value="1"/>
</dbReference>
<sequence>MAFDPDKPLYAVVFSIGSDRYALPAADLIEVLPLLTLKQLPQTQGWVSGVLNYRGTAVVVLDINSLVTGKPCKAVVSTRILLTPVLRRDGIRRILGLMVEGVTGTVKILPETLRVSGVWSESAPYLGMLAMHEGEILQIIHPDKFLTEESRALLELED</sequence>
<proteinExistence type="predicted"/>
<dbReference type="Proteomes" id="UP000249396">
    <property type="component" value="Unassembled WGS sequence"/>
</dbReference>
<dbReference type="InterPro" id="IPR039315">
    <property type="entry name" value="CheW"/>
</dbReference>
<dbReference type="EMBL" id="QJPH01000380">
    <property type="protein sequence ID" value="PZN75662.1"/>
    <property type="molecule type" value="Genomic_DNA"/>
</dbReference>